<feature type="region of interest" description="Disordered" evidence="1">
    <location>
        <begin position="332"/>
        <end position="370"/>
    </location>
</feature>
<dbReference type="RefSeq" id="XP_056045720.1">
    <property type="nucleotide sequence ID" value="XM_056185924.1"/>
</dbReference>
<dbReference type="InterPro" id="IPR044039">
    <property type="entry name" value="DUF5745"/>
</dbReference>
<evidence type="ECO:0000313" key="3">
    <source>
        <dbReference type="EMBL" id="KAJ8102270.1"/>
    </source>
</evidence>
<dbReference type="AlphaFoldDB" id="A0AAD7QVU5"/>
<reference evidence="3" key="1">
    <citation type="submission" date="2023-03" db="EMBL/GenBank/DDBJ databases">
        <title>Near-Complete genome sequence of Lipomyces tetrasporous NRRL Y-64009, an oleaginous yeast capable of growing on lignocellulosic hydrolysates.</title>
        <authorList>
            <consortium name="Lawrence Berkeley National Laboratory"/>
            <person name="Jagtap S.S."/>
            <person name="Liu J.-J."/>
            <person name="Walukiewicz H.E."/>
            <person name="Pangilinan J."/>
            <person name="Lipzen A."/>
            <person name="Ahrendt S."/>
            <person name="Koriabine M."/>
            <person name="Cobaugh K."/>
            <person name="Salamov A."/>
            <person name="Yoshinaga Y."/>
            <person name="Ng V."/>
            <person name="Daum C."/>
            <person name="Grigoriev I.V."/>
            <person name="Slininger P.J."/>
            <person name="Dien B.S."/>
            <person name="Jin Y.-S."/>
            <person name="Rao C.V."/>
        </authorList>
    </citation>
    <scope>NUCLEOTIDE SEQUENCE</scope>
    <source>
        <strain evidence="3">NRRL Y-64009</strain>
    </source>
</reference>
<evidence type="ECO:0000259" key="2">
    <source>
        <dbReference type="Pfam" id="PF19016"/>
    </source>
</evidence>
<feature type="domain" description="DUF5745" evidence="2">
    <location>
        <begin position="69"/>
        <end position="120"/>
    </location>
</feature>
<accession>A0AAD7QVU5</accession>
<dbReference type="Proteomes" id="UP001217417">
    <property type="component" value="Unassembled WGS sequence"/>
</dbReference>
<sequence length="552" mass="62585">MAHPDSLPHLVAELNTLFSQYRIPASIPVYEQDDQIATWQPSVQVHPNSLLDLYNALFDPVIPLMRPVQDTVTSRVKSIKLLIGTIAQEILRMDLSYIDPLAVITGDEDAVRELLQVVVAVGKIMRKKSRAAQMQEYAQAVGDDADESDVSIEPNSEYSDDLDSDQGHASDFSSGVSITQWKSRAESSIKKISPLHRSWPSTPVNNDSQHSMSEKRFAKMLREYSPFGRARSPSSLSIPRSHRRTRSFPTKSGQVLAHVSTGTNRIHKIQPSRQDILHHSSGHLSRPLHYLHMASRAYPTSVPVTIVTPKRFRSTPLFDSIRQHNLSQNLWGSAQKPTLSDRNDEWVTDDEEEGSHRGTPDFDGDIDLSETSNEPIRLPPYYLELQSLSQPNLSGLSSSYAVPPSSASRGAYRNLRSVNEFSDVHFGFTRNSDYVKEYKLGADLPSRSYHHLANFHQKPLRSHANTVITRNENFVSPKKRSKLFHLKIYSTTSTPEDDDVQDDDTEDENRSLSSTVAQFRESRRRMTRLDESRSMHAKRERELRRKFMGLSV</sequence>
<dbReference type="EMBL" id="JARPMG010000003">
    <property type="protein sequence ID" value="KAJ8102270.1"/>
    <property type="molecule type" value="Genomic_DNA"/>
</dbReference>
<gene>
    <name evidence="3" type="ORF">POJ06DRAFT_236887</name>
</gene>
<feature type="compositionally biased region" description="Acidic residues" evidence="1">
    <location>
        <begin position="495"/>
        <end position="507"/>
    </location>
</feature>
<proteinExistence type="predicted"/>
<feature type="region of interest" description="Disordered" evidence="1">
    <location>
        <begin position="138"/>
        <end position="176"/>
    </location>
</feature>
<feature type="region of interest" description="Disordered" evidence="1">
    <location>
        <begin position="228"/>
        <end position="253"/>
    </location>
</feature>
<evidence type="ECO:0000313" key="4">
    <source>
        <dbReference type="Proteomes" id="UP001217417"/>
    </source>
</evidence>
<dbReference type="Pfam" id="PF19016">
    <property type="entry name" value="DUF5745"/>
    <property type="match status" value="1"/>
</dbReference>
<dbReference type="GeneID" id="80881090"/>
<feature type="compositionally biased region" description="Basic and acidic residues" evidence="1">
    <location>
        <begin position="527"/>
        <end position="538"/>
    </location>
</feature>
<organism evidence="3 4">
    <name type="scientific">Lipomyces tetrasporus</name>
    <dbReference type="NCBI Taxonomy" id="54092"/>
    <lineage>
        <taxon>Eukaryota</taxon>
        <taxon>Fungi</taxon>
        <taxon>Dikarya</taxon>
        <taxon>Ascomycota</taxon>
        <taxon>Saccharomycotina</taxon>
        <taxon>Lipomycetes</taxon>
        <taxon>Lipomycetales</taxon>
        <taxon>Lipomycetaceae</taxon>
        <taxon>Lipomyces</taxon>
    </lineage>
</organism>
<comment type="caution">
    <text evidence="3">The sequence shown here is derived from an EMBL/GenBank/DDBJ whole genome shotgun (WGS) entry which is preliminary data.</text>
</comment>
<evidence type="ECO:0000256" key="1">
    <source>
        <dbReference type="SAM" id="MobiDB-lite"/>
    </source>
</evidence>
<keyword evidence="4" id="KW-1185">Reference proteome</keyword>
<feature type="region of interest" description="Disordered" evidence="1">
    <location>
        <begin position="494"/>
        <end position="538"/>
    </location>
</feature>
<protein>
    <recommendedName>
        <fullName evidence="2">DUF5745 domain-containing protein</fullName>
    </recommendedName>
</protein>
<name>A0AAD7QVU5_9ASCO</name>